<dbReference type="EMBL" id="LBHU01000001">
    <property type="protein sequence ID" value="KLI65091.1"/>
    <property type="molecule type" value="Genomic_DNA"/>
</dbReference>
<dbReference type="AlphaFoldDB" id="A0A0H0XSW3"/>
<dbReference type="Proteomes" id="UP000053455">
    <property type="component" value="Unassembled WGS sequence"/>
</dbReference>
<keyword evidence="4" id="KW-1185">Reference proteome</keyword>
<evidence type="ECO:0000313" key="4">
    <source>
        <dbReference type="Proteomes" id="UP000053455"/>
    </source>
</evidence>
<keyword evidence="2" id="KW-0812">Transmembrane</keyword>
<gene>
    <name evidence="3" type="ORF">AAV99_00715</name>
</gene>
<evidence type="ECO:0000256" key="2">
    <source>
        <dbReference type="SAM" id="Phobius"/>
    </source>
</evidence>
<evidence type="ECO:0000313" key="3">
    <source>
        <dbReference type="EMBL" id="KLI65091.1"/>
    </source>
</evidence>
<evidence type="ECO:0000256" key="1">
    <source>
        <dbReference type="SAM" id="MobiDB-lite"/>
    </source>
</evidence>
<proteinExistence type="predicted"/>
<reference evidence="3 4" key="1">
    <citation type="submission" date="2015-04" db="EMBL/GenBank/DDBJ databases">
        <title>The draft genome sequence of Erythrobacter marinus HWDM-33.</title>
        <authorList>
            <person name="Zhuang L."/>
            <person name="Liu Y."/>
            <person name="Shao Z."/>
        </authorList>
    </citation>
    <scope>NUCLEOTIDE SEQUENCE [LARGE SCALE GENOMIC DNA]</scope>
    <source>
        <strain evidence="3 4">HWDM-33</strain>
    </source>
</reference>
<keyword evidence="2" id="KW-0472">Membrane</keyword>
<name>A0A0H0XSW3_9SPHN</name>
<sequence>MSAAVTPAAPAEQVYVALGGTRAERFQRLQIGGFGILAMILLIGLADIVITRAQETEANSVPEAAPTVAASETSAPSDPLADAGVVPDVPATPTPAAADPSANKTGDVPPPSSVPNAPLQ</sequence>
<organism evidence="3 4">
    <name type="scientific">Aurantiacibacter marinus</name>
    <dbReference type="NCBI Taxonomy" id="874156"/>
    <lineage>
        <taxon>Bacteria</taxon>
        <taxon>Pseudomonadati</taxon>
        <taxon>Pseudomonadota</taxon>
        <taxon>Alphaproteobacteria</taxon>
        <taxon>Sphingomonadales</taxon>
        <taxon>Erythrobacteraceae</taxon>
        <taxon>Aurantiacibacter</taxon>
    </lineage>
</organism>
<comment type="caution">
    <text evidence="3">The sequence shown here is derived from an EMBL/GenBank/DDBJ whole genome shotgun (WGS) entry which is preliminary data.</text>
</comment>
<feature type="region of interest" description="Disordered" evidence="1">
    <location>
        <begin position="56"/>
        <end position="120"/>
    </location>
</feature>
<accession>A0A0H0XSW3</accession>
<feature type="transmembrane region" description="Helical" evidence="2">
    <location>
        <begin position="31"/>
        <end position="50"/>
    </location>
</feature>
<keyword evidence="2" id="KW-1133">Transmembrane helix</keyword>
<protein>
    <submittedName>
        <fullName evidence="3">Uncharacterized protein</fullName>
    </submittedName>
</protein>
<dbReference type="STRING" id="874156.GCA_001021555_01141"/>
<dbReference type="PATRIC" id="fig|874156.12.peg.150"/>
<feature type="compositionally biased region" description="Low complexity" evidence="1">
    <location>
        <begin position="78"/>
        <end position="100"/>
    </location>
</feature>